<evidence type="ECO:0000313" key="1">
    <source>
        <dbReference type="EMBL" id="GGH16220.1"/>
    </source>
</evidence>
<comment type="caution">
    <text evidence="1">The sequence shown here is derived from an EMBL/GenBank/DDBJ whole genome shotgun (WGS) entry which is preliminary data.</text>
</comment>
<dbReference type="AlphaFoldDB" id="A0A917I624"/>
<keyword evidence="2" id="KW-1185">Reference proteome</keyword>
<accession>A0A917I624</accession>
<organism evidence="1 2">
    <name type="scientific">Alsobacter metallidurans</name>
    <dbReference type="NCBI Taxonomy" id="340221"/>
    <lineage>
        <taxon>Bacteria</taxon>
        <taxon>Pseudomonadati</taxon>
        <taxon>Pseudomonadota</taxon>
        <taxon>Alphaproteobacteria</taxon>
        <taxon>Hyphomicrobiales</taxon>
        <taxon>Alsobacteraceae</taxon>
        <taxon>Alsobacter</taxon>
    </lineage>
</organism>
<gene>
    <name evidence="1" type="ORF">GCM10007036_16740</name>
</gene>
<name>A0A917I624_9HYPH</name>
<proteinExistence type="predicted"/>
<sequence>MGKTGRMSYLQRRAGRYEYRYRLPEDLAGEPAPLHLPAPLALLVNGRNGRFKAELVRSCEQRDC</sequence>
<evidence type="ECO:0000313" key="2">
    <source>
        <dbReference type="Proteomes" id="UP000603912"/>
    </source>
</evidence>
<reference evidence="1" key="1">
    <citation type="journal article" date="2014" name="Int. J. Syst. Evol. Microbiol.">
        <title>Complete genome sequence of Corynebacterium casei LMG S-19264T (=DSM 44701T), isolated from a smear-ripened cheese.</title>
        <authorList>
            <consortium name="US DOE Joint Genome Institute (JGI-PGF)"/>
            <person name="Walter F."/>
            <person name="Albersmeier A."/>
            <person name="Kalinowski J."/>
            <person name="Ruckert C."/>
        </authorList>
    </citation>
    <scope>NUCLEOTIDE SEQUENCE</scope>
    <source>
        <strain evidence="1">CGMCC 1.12214</strain>
    </source>
</reference>
<dbReference type="Proteomes" id="UP000603912">
    <property type="component" value="Unassembled WGS sequence"/>
</dbReference>
<dbReference type="EMBL" id="BMES01000001">
    <property type="protein sequence ID" value="GGH16220.1"/>
    <property type="molecule type" value="Genomic_DNA"/>
</dbReference>
<evidence type="ECO:0008006" key="3">
    <source>
        <dbReference type="Google" id="ProtNLM"/>
    </source>
</evidence>
<protein>
    <recommendedName>
        <fullName evidence="3">Integrase</fullName>
    </recommendedName>
</protein>
<reference evidence="1" key="2">
    <citation type="submission" date="2020-09" db="EMBL/GenBank/DDBJ databases">
        <authorList>
            <person name="Sun Q."/>
            <person name="Zhou Y."/>
        </authorList>
    </citation>
    <scope>NUCLEOTIDE SEQUENCE</scope>
    <source>
        <strain evidence="1">CGMCC 1.12214</strain>
    </source>
</reference>